<dbReference type="SUPFAM" id="SSF54593">
    <property type="entry name" value="Glyoxalase/Bleomycin resistance protein/Dihydroxybiphenyl dioxygenase"/>
    <property type="match status" value="2"/>
</dbReference>
<evidence type="ECO:0000259" key="1">
    <source>
        <dbReference type="PROSITE" id="PS51819"/>
    </source>
</evidence>
<evidence type="ECO:0000313" key="3">
    <source>
        <dbReference type="Proteomes" id="UP001430377"/>
    </source>
</evidence>
<dbReference type="AlphaFoldDB" id="A0AAW4PVQ6"/>
<organism evidence="2 3">
    <name type="scientific">Haloarcula rubra</name>
    <dbReference type="NCBI Taxonomy" id="2487747"/>
    <lineage>
        <taxon>Archaea</taxon>
        <taxon>Methanobacteriati</taxon>
        <taxon>Methanobacteriota</taxon>
        <taxon>Stenosarchaea group</taxon>
        <taxon>Halobacteria</taxon>
        <taxon>Halobacteriales</taxon>
        <taxon>Haloarculaceae</taxon>
        <taxon>Haloarcula</taxon>
    </lineage>
</organism>
<feature type="domain" description="VOC" evidence="1">
    <location>
        <begin position="11"/>
        <end position="126"/>
    </location>
</feature>
<dbReference type="RefSeq" id="WP_220620131.1">
    <property type="nucleotide sequence ID" value="NZ_RKLR01000012.1"/>
</dbReference>
<protein>
    <submittedName>
        <fullName evidence="2">VOC family protein</fullName>
    </submittedName>
</protein>
<dbReference type="CDD" id="cd16359">
    <property type="entry name" value="VOC_BsCatE_like_C"/>
    <property type="match status" value="1"/>
</dbReference>
<dbReference type="PANTHER" id="PTHR43279">
    <property type="entry name" value="CATECHOL-2,3-DIOXYGENASE"/>
    <property type="match status" value="1"/>
</dbReference>
<gene>
    <name evidence="2" type="ORF">EGH21_19750</name>
</gene>
<reference evidence="2 3" key="1">
    <citation type="submission" date="2021-06" db="EMBL/GenBank/DDBJ databases">
        <title>Halomicroarcula sp. a new haloarchaeum isolated from saline soil.</title>
        <authorList>
            <person name="Duran-Viseras A."/>
            <person name="Sanchez-Porro C."/>
            <person name="Ventosa A."/>
        </authorList>
    </citation>
    <scope>NUCLEOTIDE SEQUENCE [LARGE SCALE GENOMIC DNA]</scope>
    <source>
        <strain evidence="2 3">F13</strain>
    </source>
</reference>
<comment type="caution">
    <text evidence="2">The sequence shown here is derived from an EMBL/GenBank/DDBJ whole genome shotgun (WGS) entry which is preliminary data.</text>
</comment>
<proteinExistence type="predicted"/>
<name>A0AAW4PVQ6_9EURY</name>
<dbReference type="Gene3D" id="3.10.180.10">
    <property type="entry name" value="2,3-Dihydroxybiphenyl 1,2-Dioxygenase, domain 1"/>
    <property type="match status" value="2"/>
</dbReference>
<accession>A0AAW4PVQ6</accession>
<dbReference type="Pfam" id="PF00903">
    <property type="entry name" value="Glyoxalase"/>
    <property type="match status" value="2"/>
</dbReference>
<dbReference type="EMBL" id="RKLR01000012">
    <property type="protein sequence ID" value="MBX0325264.1"/>
    <property type="molecule type" value="Genomic_DNA"/>
</dbReference>
<dbReference type="PROSITE" id="PS51819">
    <property type="entry name" value="VOC"/>
    <property type="match status" value="1"/>
</dbReference>
<keyword evidence="3" id="KW-1185">Reference proteome</keyword>
<sequence>MNTETLPQETHIGRTALRVSELTEMAEFYRDVVGLSVLSHADTTAVLGVEETPLLVLEHDPDALSRHQSGAGLFHNAFRVPSREALGDALARIREHWQLGGASDHGVSEALYLTDPEGNGIEIYRDYPREDWPLGDGGRVRMGTYPLDLESVEAVAAGKSGLPAGTDVGHVHLEVSSLEVFSDFYVDTIGFDVQTEVPAALFIGAGGYHHHIGANTWNHRSTPAGGTGLSWFEVVLHDTETLDEVHERAADSQYTVTETGDGIAVTGPDGIKVRFRV</sequence>
<dbReference type="InterPro" id="IPR037523">
    <property type="entry name" value="VOC_core"/>
</dbReference>
<dbReference type="Proteomes" id="UP001430377">
    <property type="component" value="Unassembled WGS sequence"/>
</dbReference>
<dbReference type="InterPro" id="IPR029068">
    <property type="entry name" value="Glyas_Bleomycin-R_OHBP_Dase"/>
</dbReference>
<dbReference type="PANTHER" id="PTHR43279:SF1">
    <property type="entry name" value="CATECHOL-2,3-DIOXYGENASE"/>
    <property type="match status" value="1"/>
</dbReference>
<dbReference type="InterPro" id="IPR004360">
    <property type="entry name" value="Glyas_Fos-R_dOase_dom"/>
</dbReference>
<evidence type="ECO:0000313" key="2">
    <source>
        <dbReference type="EMBL" id="MBX0325264.1"/>
    </source>
</evidence>